<name>A0A078AU69_STYLE</name>
<feature type="compositionally biased region" description="Basic and acidic residues" evidence="5">
    <location>
        <begin position="241"/>
        <end position="283"/>
    </location>
</feature>
<dbReference type="PANTHER" id="PTHR20922:SF13">
    <property type="entry name" value="DNL-TYPE ZINC FINGER PROTEIN"/>
    <property type="match status" value="1"/>
</dbReference>
<evidence type="ECO:0000259" key="6">
    <source>
        <dbReference type="PROSITE" id="PS51501"/>
    </source>
</evidence>
<dbReference type="GO" id="GO:0006457">
    <property type="term" value="P:protein folding"/>
    <property type="evidence" value="ECO:0007669"/>
    <property type="project" value="TreeGrafter"/>
</dbReference>
<evidence type="ECO:0000313" key="8">
    <source>
        <dbReference type="Proteomes" id="UP000039865"/>
    </source>
</evidence>
<dbReference type="InterPro" id="IPR024158">
    <property type="entry name" value="Mt_import_TIM15"/>
</dbReference>
<feature type="domain" description="DNL-type" evidence="6">
    <location>
        <begin position="100"/>
        <end position="195"/>
    </location>
</feature>
<dbReference type="GO" id="GO:0008270">
    <property type="term" value="F:zinc ion binding"/>
    <property type="evidence" value="ECO:0007669"/>
    <property type="project" value="UniProtKB-KW"/>
</dbReference>
<keyword evidence="3" id="KW-0862">Zinc</keyword>
<dbReference type="OrthoDB" id="512667at2759"/>
<dbReference type="InterPro" id="IPR007853">
    <property type="entry name" value="Znf_DNL-typ"/>
</dbReference>
<evidence type="ECO:0000256" key="3">
    <source>
        <dbReference type="ARBA" id="ARBA00022833"/>
    </source>
</evidence>
<feature type="compositionally biased region" description="Basic residues" evidence="5">
    <location>
        <begin position="211"/>
        <end position="223"/>
    </location>
</feature>
<accession>A0A078AU69</accession>
<keyword evidence="8" id="KW-1185">Reference proteome</keyword>
<dbReference type="EMBL" id="CCKQ01012744">
    <property type="protein sequence ID" value="CDW84378.1"/>
    <property type="molecule type" value="Genomic_DNA"/>
</dbReference>
<dbReference type="GO" id="GO:0051087">
    <property type="term" value="F:protein-folding chaperone binding"/>
    <property type="evidence" value="ECO:0007669"/>
    <property type="project" value="TreeGrafter"/>
</dbReference>
<dbReference type="InParanoid" id="A0A078AU69"/>
<gene>
    <name evidence="7" type="primary">Contig8895.g9512</name>
    <name evidence="7" type="ORF">STYLEM_13439</name>
</gene>
<feature type="region of interest" description="Disordered" evidence="5">
    <location>
        <begin position="197"/>
        <end position="289"/>
    </location>
</feature>
<sequence>MFANKYAVKLLNRSGLQKIALRSFFKVQQASQRNQLYYLMIQSSNRLQYTTQAKYFFSTSNESGQKIQNEQNKTQQQEDGSEQISYTITEDDIKGTRQMAQKGLLLMMFTCSVCNTKAARTFSKDSYESGVVLVRCEGCDNLHLIADNLGWFRDENVNIEDILREQGKKVHKNFTKESIEFTMRGPNDQVSDEQLNLEHHHHHHDGPCNHDHHHHNHMHHHHNHDGQCDHNHNHGHNHEHHNHDGPCTHQHHEAPSNSNKNDHHHHDGPCTHDHSHDHSHENTNGKQRQ</sequence>
<evidence type="ECO:0000256" key="4">
    <source>
        <dbReference type="PROSITE-ProRule" id="PRU00834"/>
    </source>
</evidence>
<dbReference type="AlphaFoldDB" id="A0A078AU69"/>
<dbReference type="GO" id="GO:0030150">
    <property type="term" value="P:protein import into mitochondrial matrix"/>
    <property type="evidence" value="ECO:0007669"/>
    <property type="project" value="TreeGrafter"/>
</dbReference>
<evidence type="ECO:0000313" key="7">
    <source>
        <dbReference type="EMBL" id="CDW84378.1"/>
    </source>
</evidence>
<protein>
    <submittedName>
        <fullName evidence="7">Dnl zinc finger family protein</fullName>
    </submittedName>
</protein>
<dbReference type="Proteomes" id="UP000039865">
    <property type="component" value="Unassembled WGS sequence"/>
</dbReference>
<keyword evidence="1" id="KW-0479">Metal-binding</keyword>
<dbReference type="Pfam" id="PF05180">
    <property type="entry name" value="zf-DNL"/>
    <property type="match status" value="1"/>
</dbReference>
<dbReference type="GO" id="GO:0005739">
    <property type="term" value="C:mitochondrion"/>
    <property type="evidence" value="ECO:0007669"/>
    <property type="project" value="TreeGrafter"/>
</dbReference>
<reference evidence="7 8" key="1">
    <citation type="submission" date="2014-06" db="EMBL/GenBank/DDBJ databases">
        <authorList>
            <person name="Swart Estienne"/>
        </authorList>
    </citation>
    <scope>NUCLEOTIDE SEQUENCE [LARGE SCALE GENOMIC DNA]</scope>
    <source>
        <strain evidence="7 8">130c</strain>
    </source>
</reference>
<dbReference type="GO" id="GO:0050821">
    <property type="term" value="P:protein stabilization"/>
    <property type="evidence" value="ECO:0007669"/>
    <property type="project" value="TreeGrafter"/>
</dbReference>
<evidence type="ECO:0000256" key="2">
    <source>
        <dbReference type="ARBA" id="ARBA00022771"/>
    </source>
</evidence>
<dbReference type="PROSITE" id="PS51501">
    <property type="entry name" value="ZF_DNL"/>
    <property type="match status" value="1"/>
</dbReference>
<evidence type="ECO:0000256" key="1">
    <source>
        <dbReference type="ARBA" id="ARBA00022723"/>
    </source>
</evidence>
<evidence type="ECO:0000256" key="5">
    <source>
        <dbReference type="SAM" id="MobiDB-lite"/>
    </source>
</evidence>
<keyword evidence="2 4" id="KW-0863">Zinc-finger</keyword>
<organism evidence="7 8">
    <name type="scientific">Stylonychia lemnae</name>
    <name type="common">Ciliate</name>
    <dbReference type="NCBI Taxonomy" id="5949"/>
    <lineage>
        <taxon>Eukaryota</taxon>
        <taxon>Sar</taxon>
        <taxon>Alveolata</taxon>
        <taxon>Ciliophora</taxon>
        <taxon>Intramacronucleata</taxon>
        <taxon>Spirotrichea</taxon>
        <taxon>Stichotrichia</taxon>
        <taxon>Sporadotrichida</taxon>
        <taxon>Oxytrichidae</taxon>
        <taxon>Stylonychinae</taxon>
        <taxon>Stylonychia</taxon>
    </lineage>
</organism>
<dbReference type="PANTHER" id="PTHR20922">
    <property type="entry name" value="DNL-TYPE ZINC FINGER PROTEIN"/>
    <property type="match status" value="1"/>
</dbReference>
<proteinExistence type="predicted"/>